<name>A0A1B1AMS6_9PROT</name>
<dbReference type="Pfam" id="PF00583">
    <property type="entry name" value="Acetyltransf_1"/>
    <property type="match status" value="1"/>
</dbReference>
<evidence type="ECO:0000259" key="1">
    <source>
        <dbReference type="PROSITE" id="PS51186"/>
    </source>
</evidence>
<dbReference type="KEGG" id="cbot:ATE48_19150"/>
<evidence type="ECO:0000313" key="2">
    <source>
        <dbReference type="EMBL" id="ANP47863.1"/>
    </source>
</evidence>
<dbReference type="InterPro" id="IPR016181">
    <property type="entry name" value="Acyl_CoA_acyltransferase"/>
</dbReference>
<sequence length="202" mass="22118">MNLTVRALRAGELDACAAVLTDAFVDEAGLNYWLRQDAGRERARRKFFDAVVREMLHPCRDITVAEADGAIAGAAIWLGPGLKGFDFPWWRELFYTPLFLSIAGAAGLKRAQELGARLTACHPAAPHAHLQFLGVSGSAQGRGVGSELLKSTLAPLDRSGTVAYLEASTERNVSLYARHGFEVTNEFDLPGLHFWCMTRMAR</sequence>
<evidence type="ECO:0000313" key="3">
    <source>
        <dbReference type="Proteomes" id="UP000092498"/>
    </source>
</evidence>
<proteinExistence type="predicted"/>
<dbReference type="PANTHER" id="PTHR42791">
    <property type="entry name" value="GNAT FAMILY ACETYLTRANSFERASE"/>
    <property type="match status" value="1"/>
</dbReference>
<dbReference type="PROSITE" id="PS51186">
    <property type="entry name" value="GNAT"/>
    <property type="match status" value="1"/>
</dbReference>
<keyword evidence="3" id="KW-1185">Reference proteome</keyword>
<dbReference type="GO" id="GO:0016747">
    <property type="term" value="F:acyltransferase activity, transferring groups other than amino-acyl groups"/>
    <property type="evidence" value="ECO:0007669"/>
    <property type="project" value="InterPro"/>
</dbReference>
<dbReference type="Proteomes" id="UP000092498">
    <property type="component" value="Chromosome"/>
</dbReference>
<dbReference type="AlphaFoldDB" id="A0A1B1AMS6"/>
<accession>A0A1B1AMS6</accession>
<dbReference type="STRING" id="1759059.ATE48_19150"/>
<feature type="domain" description="N-acetyltransferase" evidence="1">
    <location>
        <begin position="3"/>
        <end position="202"/>
    </location>
</feature>
<protein>
    <recommendedName>
        <fullName evidence="1">N-acetyltransferase domain-containing protein</fullName>
    </recommendedName>
</protein>
<reference evidence="2 3" key="1">
    <citation type="submission" date="2015-11" db="EMBL/GenBank/DDBJ databases">
        <title>Whole-Genome Sequence of Candidatus Oderbacter manganicum from the National Park Lower Oder Valley, Germany.</title>
        <authorList>
            <person name="Braun B."/>
            <person name="Liere K."/>
            <person name="Szewzyk U."/>
        </authorList>
    </citation>
    <scope>NUCLEOTIDE SEQUENCE [LARGE SCALE GENOMIC DNA]</scope>
    <source>
        <strain evidence="2 3">OTSz_A_272</strain>
    </source>
</reference>
<dbReference type="Gene3D" id="3.40.630.30">
    <property type="match status" value="1"/>
</dbReference>
<dbReference type="InParanoid" id="A0A1B1AMS6"/>
<dbReference type="RefSeq" id="WP_066774401.1">
    <property type="nucleotide sequence ID" value="NZ_CP013244.1"/>
</dbReference>
<organism evidence="2 3">
    <name type="scientific">Candidatus Viadribacter manganicus</name>
    <dbReference type="NCBI Taxonomy" id="1759059"/>
    <lineage>
        <taxon>Bacteria</taxon>
        <taxon>Pseudomonadati</taxon>
        <taxon>Pseudomonadota</taxon>
        <taxon>Alphaproteobacteria</taxon>
        <taxon>Hyphomonadales</taxon>
        <taxon>Hyphomonadaceae</taxon>
        <taxon>Candidatus Viadribacter</taxon>
    </lineage>
</organism>
<dbReference type="SUPFAM" id="SSF55729">
    <property type="entry name" value="Acyl-CoA N-acyltransferases (Nat)"/>
    <property type="match status" value="1"/>
</dbReference>
<gene>
    <name evidence="2" type="ORF">ATE48_19150</name>
</gene>
<dbReference type="EMBL" id="CP013244">
    <property type="protein sequence ID" value="ANP47863.1"/>
    <property type="molecule type" value="Genomic_DNA"/>
</dbReference>
<dbReference type="InterPro" id="IPR052523">
    <property type="entry name" value="Trichothecene_AcTrans"/>
</dbReference>
<dbReference type="InterPro" id="IPR000182">
    <property type="entry name" value="GNAT_dom"/>
</dbReference>
<dbReference type="PANTHER" id="PTHR42791:SF1">
    <property type="entry name" value="N-ACETYLTRANSFERASE DOMAIN-CONTAINING PROTEIN"/>
    <property type="match status" value="1"/>
</dbReference>
<dbReference type="OrthoDB" id="7057833at2"/>